<reference evidence="3" key="1">
    <citation type="submission" date="2021-01" db="EMBL/GenBank/DDBJ databases">
        <title>Whole genome shotgun sequence of Cellulomonas chitinilytica NBRC 110799.</title>
        <authorList>
            <person name="Komaki H."/>
            <person name="Tamura T."/>
        </authorList>
    </citation>
    <scope>NUCLEOTIDE SEQUENCE</scope>
    <source>
        <strain evidence="3">NBRC 110799</strain>
    </source>
</reference>
<comment type="caution">
    <text evidence="3">The sequence shown here is derived from an EMBL/GenBank/DDBJ whole genome shotgun (WGS) entry which is preliminary data.</text>
</comment>
<name>A0A919NXU1_9CELL</name>
<dbReference type="PANTHER" id="PTHR30466">
    <property type="entry name" value="FLAVIN REDUCTASE"/>
    <property type="match status" value="1"/>
</dbReference>
<dbReference type="Proteomes" id="UP000632740">
    <property type="component" value="Unassembled WGS sequence"/>
</dbReference>
<dbReference type="PANTHER" id="PTHR30466:SF1">
    <property type="entry name" value="FMN REDUCTASE (NADH) RUTF"/>
    <property type="match status" value="1"/>
</dbReference>
<dbReference type="SMART" id="SM00903">
    <property type="entry name" value="Flavin_Reduct"/>
    <property type="match status" value="1"/>
</dbReference>
<evidence type="ECO:0000256" key="1">
    <source>
        <dbReference type="ARBA" id="ARBA00023002"/>
    </source>
</evidence>
<keyword evidence="4" id="KW-1185">Reference proteome</keyword>
<evidence type="ECO:0000313" key="4">
    <source>
        <dbReference type="Proteomes" id="UP000632740"/>
    </source>
</evidence>
<dbReference type="InterPro" id="IPR012349">
    <property type="entry name" value="Split_barrel_FMN-bd"/>
</dbReference>
<proteinExistence type="predicted"/>
<protein>
    <submittedName>
        <fullName evidence="3">Reductase</fullName>
    </submittedName>
</protein>
<dbReference type="GO" id="GO:0042602">
    <property type="term" value="F:riboflavin reductase (NADPH) activity"/>
    <property type="evidence" value="ECO:0007669"/>
    <property type="project" value="TreeGrafter"/>
</dbReference>
<dbReference type="EMBL" id="BONK01000001">
    <property type="protein sequence ID" value="GIG19578.1"/>
    <property type="molecule type" value="Genomic_DNA"/>
</dbReference>
<dbReference type="Pfam" id="PF01613">
    <property type="entry name" value="Flavin_Reduct"/>
    <property type="match status" value="1"/>
</dbReference>
<dbReference type="GO" id="GO:0010181">
    <property type="term" value="F:FMN binding"/>
    <property type="evidence" value="ECO:0007669"/>
    <property type="project" value="InterPro"/>
</dbReference>
<dbReference type="InterPro" id="IPR050268">
    <property type="entry name" value="NADH-dep_flavin_reductase"/>
</dbReference>
<gene>
    <name evidence="3" type="ORF">Cch01nite_03020</name>
</gene>
<dbReference type="SUPFAM" id="SSF50475">
    <property type="entry name" value="FMN-binding split barrel"/>
    <property type="match status" value="1"/>
</dbReference>
<sequence>MTTEERGVAPDDLRAAVGRLPAGVAVVTLAWRGTVHATTVSSFTSVSLEPPLVLFCVHADARLRDALDDVDTWSVSVLADDQAPTADWLSSYGRPTIDQLARVPHRTAPVSGSAWIDGAAAWFDCRTYAVHSAGDHDVVVGLVEAVEQGRPGAGGLVHLRGRVRPVS</sequence>
<dbReference type="InterPro" id="IPR002563">
    <property type="entry name" value="Flavin_Rdtase-like_dom"/>
</dbReference>
<evidence type="ECO:0000313" key="3">
    <source>
        <dbReference type="EMBL" id="GIG19578.1"/>
    </source>
</evidence>
<organism evidence="3 4">
    <name type="scientific">Cellulomonas chitinilytica</name>
    <dbReference type="NCBI Taxonomy" id="398759"/>
    <lineage>
        <taxon>Bacteria</taxon>
        <taxon>Bacillati</taxon>
        <taxon>Actinomycetota</taxon>
        <taxon>Actinomycetes</taxon>
        <taxon>Micrococcales</taxon>
        <taxon>Cellulomonadaceae</taxon>
        <taxon>Cellulomonas</taxon>
    </lineage>
</organism>
<dbReference type="AlphaFoldDB" id="A0A919NXU1"/>
<accession>A0A919NXU1</accession>
<dbReference type="RefSeq" id="WP_203747644.1">
    <property type="nucleotide sequence ID" value="NZ_BONK01000001.1"/>
</dbReference>
<dbReference type="Gene3D" id="2.30.110.10">
    <property type="entry name" value="Electron Transport, Fmn-binding Protein, Chain A"/>
    <property type="match status" value="1"/>
</dbReference>
<keyword evidence="1" id="KW-0560">Oxidoreductase</keyword>
<feature type="domain" description="Flavin reductase like" evidence="2">
    <location>
        <begin position="17"/>
        <end position="165"/>
    </location>
</feature>
<evidence type="ECO:0000259" key="2">
    <source>
        <dbReference type="SMART" id="SM00903"/>
    </source>
</evidence>